<comment type="caution">
    <text evidence="3">The sequence shown here is derived from an EMBL/GenBank/DDBJ whole genome shotgun (WGS) entry which is preliminary data.</text>
</comment>
<protein>
    <submittedName>
        <fullName evidence="3">Right handed beta helix region</fullName>
    </submittedName>
</protein>
<dbReference type="InterPro" id="IPR012334">
    <property type="entry name" value="Pectin_lyas_fold"/>
</dbReference>
<dbReference type="PANTHER" id="PTHR36453">
    <property type="entry name" value="SECRETED PROTEIN-RELATED"/>
    <property type="match status" value="1"/>
</dbReference>
<name>A0A1H0GYL8_9HYPH</name>
<dbReference type="SMART" id="SM00710">
    <property type="entry name" value="PbH1"/>
    <property type="match status" value="6"/>
</dbReference>
<feature type="domain" description="Right handed beta helix" evidence="2">
    <location>
        <begin position="431"/>
        <end position="565"/>
    </location>
</feature>
<feature type="signal peptide" evidence="1">
    <location>
        <begin position="1"/>
        <end position="30"/>
    </location>
</feature>
<keyword evidence="4" id="KW-1185">Reference proteome</keyword>
<feature type="chain" id="PRO_5046454270" evidence="1">
    <location>
        <begin position="31"/>
        <end position="708"/>
    </location>
</feature>
<evidence type="ECO:0000313" key="4">
    <source>
        <dbReference type="Proteomes" id="UP000198795"/>
    </source>
</evidence>
<evidence type="ECO:0000259" key="2">
    <source>
        <dbReference type="Pfam" id="PF13229"/>
    </source>
</evidence>
<dbReference type="InterPro" id="IPR006626">
    <property type="entry name" value="PbH1"/>
</dbReference>
<dbReference type="InterPro" id="IPR011050">
    <property type="entry name" value="Pectin_lyase_fold/virulence"/>
</dbReference>
<dbReference type="InterPro" id="IPR039448">
    <property type="entry name" value="Beta_helix"/>
</dbReference>
<gene>
    <name evidence="3" type="ORF">SAMN04488061_0316</name>
</gene>
<keyword evidence="1" id="KW-0732">Signal</keyword>
<proteinExistence type="predicted"/>
<organism evidence="3 4">
    <name type="scientific">Filomicrobium insigne</name>
    <dbReference type="NCBI Taxonomy" id="418854"/>
    <lineage>
        <taxon>Bacteria</taxon>
        <taxon>Pseudomonadati</taxon>
        <taxon>Pseudomonadota</taxon>
        <taxon>Alphaproteobacteria</taxon>
        <taxon>Hyphomicrobiales</taxon>
        <taxon>Hyphomicrobiaceae</taxon>
        <taxon>Filomicrobium</taxon>
    </lineage>
</organism>
<dbReference type="RefSeq" id="WP_090226122.1">
    <property type="nucleotide sequence ID" value="NZ_FNJC01000001.1"/>
</dbReference>
<evidence type="ECO:0000313" key="3">
    <source>
        <dbReference type="EMBL" id="SDO11864.1"/>
    </source>
</evidence>
<dbReference type="Proteomes" id="UP000198795">
    <property type="component" value="Unassembled WGS sequence"/>
</dbReference>
<evidence type="ECO:0000256" key="1">
    <source>
        <dbReference type="SAM" id="SignalP"/>
    </source>
</evidence>
<feature type="domain" description="Right handed beta helix" evidence="2">
    <location>
        <begin position="329"/>
        <end position="420"/>
    </location>
</feature>
<dbReference type="Gene3D" id="2.160.20.10">
    <property type="entry name" value="Single-stranded right-handed beta-helix, Pectin lyase-like"/>
    <property type="match status" value="1"/>
</dbReference>
<reference evidence="3 4" key="1">
    <citation type="submission" date="2016-10" db="EMBL/GenBank/DDBJ databases">
        <authorList>
            <person name="Varghese N."/>
            <person name="Submissions S."/>
        </authorList>
    </citation>
    <scope>NUCLEOTIDE SEQUENCE [LARGE SCALE GENOMIC DNA]</scope>
    <source>
        <strain evidence="3 4">CGMCC 1.6497</strain>
    </source>
</reference>
<dbReference type="EMBL" id="FNJC01000001">
    <property type="protein sequence ID" value="SDO11864.1"/>
    <property type="molecule type" value="Genomic_DNA"/>
</dbReference>
<dbReference type="Pfam" id="PF13229">
    <property type="entry name" value="Beta_helix"/>
    <property type="match status" value="2"/>
</dbReference>
<sequence length="708" mass="76720">MRRNPLWRIAILMALLFAISAVGQSNPSFAQSLVGGEAKTEAIVILVPADLSEAVDLPATSSGHRPTARTLGSALKLARTLRRQSAEPVSIVIELSAGVHRLKEPIELTSDDGGTDAAPLIIRGTSSGTATLRGSVVLELTSLPSSHLTKLTDKARAAVQAYRLPEFVRSATRVDVPRVHDRLPDLIPFEVFDAAGPLIPARWPNEGFAPATSLSVDGSGTKFALKGANYSAWADEPDLWANGNFRWNWNYQTIPIVRAAPADAALELAAPPQFGFGSDFRIFISHALSELDMPGEWYRDRDTGTLVVWPRPEGGPPLEISLAPHLFEILGARNIQIENLALERVRGSAIKIEGGANIAIRDVTIRDTGGVAASINNARESGIESCNIARTGEGGVVLSGGDRPSLTPANLYVRDCRIRDFSRLGRMYRPGIRLDGVGNTARGNYLSDAPHTAISFSGNDHLIELNEITSVLTDTSDAGAIDTGRDWTGRGTIIRNNFLHDLRGQGEGFEVKGVYLDDFTSGTTVEGNVFLRVEQPVFIGGGRDNVVRKNVMINSEPGVHIDGRGMTWNGELVWNTDRELRQRLAAMPISSARWMKRYPHLADILSDDPARPKRNTAEGNLFVSGVPYRIYPEVEESGQALQQPLTPSEIGVSSPAKSRLDALKTARDIPTILGEDILSAAQLQGLPYDRMDRGIILPQINADEGSTR</sequence>
<dbReference type="PANTHER" id="PTHR36453:SF1">
    <property type="entry name" value="RIGHT HANDED BETA HELIX DOMAIN-CONTAINING PROTEIN"/>
    <property type="match status" value="1"/>
</dbReference>
<dbReference type="SUPFAM" id="SSF51126">
    <property type="entry name" value="Pectin lyase-like"/>
    <property type="match status" value="1"/>
</dbReference>
<accession>A0A1H0GYL8</accession>